<evidence type="ECO:0000313" key="1">
    <source>
        <dbReference type="EMBL" id="AQZ67587.1"/>
    </source>
</evidence>
<name>A0A1V0ABL4_9ACTN</name>
<dbReference type="STRING" id="1909395.BKM31_44490"/>
<accession>A0A1V0ABL4</accession>
<dbReference type="Proteomes" id="UP000190797">
    <property type="component" value="Chromosome"/>
</dbReference>
<dbReference type="KEGG" id="noa:BKM31_44490"/>
<dbReference type="RefSeq" id="WP_080043894.1">
    <property type="nucleotide sequence ID" value="NZ_CP017717.1"/>
</dbReference>
<protein>
    <submittedName>
        <fullName evidence="1">Uncharacterized protein</fullName>
    </submittedName>
</protein>
<proteinExistence type="predicted"/>
<organism evidence="1 2">
    <name type="scientific">[Actinomadura] parvosata subsp. kistnae</name>
    <dbReference type="NCBI Taxonomy" id="1909395"/>
    <lineage>
        <taxon>Bacteria</taxon>
        <taxon>Bacillati</taxon>
        <taxon>Actinomycetota</taxon>
        <taxon>Actinomycetes</taxon>
        <taxon>Streptosporangiales</taxon>
        <taxon>Streptosporangiaceae</taxon>
        <taxon>Nonomuraea</taxon>
    </lineage>
</organism>
<dbReference type="EMBL" id="CP017717">
    <property type="protein sequence ID" value="AQZ67587.1"/>
    <property type="molecule type" value="Genomic_DNA"/>
</dbReference>
<sequence length="187" mass="19939">MAAPLTLAGGAGFSVREFRVAVRDDTGACLGCLDGTPLLTEARETLSRVRRAYPRSMLQGLFNDGDLGAWREVTEADLDRIADLIAARTLACILTLDGLPRLAWTVNNLDPGILCGSANTPEQVSEYARALGLELQETERYGTSTLILAQGAYKGVDVRVSCYRRAPVPVAAEVEVADGPASDEAGR</sequence>
<gene>
    <name evidence="1" type="ORF">BKM31_44490</name>
</gene>
<dbReference type="AlphaFoldDB" id="A0A1V0ABL4"/>
<keyword evidence="2" id="KW-1185">Reference proteome</keyword>
<evidence type="ECO:0000313" key="2">
    <source>
        <dbReference type="Proteomes" id="UP000190797"/>
    </source>
</evidence>
<reference evidence="2" key="1">
    <citation type="journal article" date="2017" name="Med. Chem. Commun.">
        <title>Nonomuraea sp. ATCC 55076 harbours the largest actinomycete chromosome to date and the kistamicin biosynthetic gene cluster.</title>
        <authorList>
            <person name="Nazari B."/>
            <person name="Forneris C.C."/>
            <person name="Gibson M.I."/>
            <person name="Moon K."/>
            <person name="Schramma K.R."/>
            <person name="Seyedsayamdost M.R."/>
        </authorList>
    </citation>
    <scope>NUCLEOTIDE SEQUENCE [LARGE SCALE GENOMIC DNA]</scope>
    <source>
        <strain evidence="2">ATCC 55076</strain>
    </source>
</reference>